<reference evidence="4 5" key="1">
    <citation type="journal article" date="2017" name="BMC Genomics">
        <title>Genomic analysis of methanogenic archaea reveals a shift towards energy conservation.</title>
        <authorList>
            <person name="Gilmore S.P."/>
            <person name="Henske J.K."/>
            <person name="Sexton J.A."/>
            <person name="Solomon K.V."/>
            <person name="Seppala S."/>
            <person name="Yoo J.I."/>
            <person name="Huyett L.M."/>
            <person name="Pressman A."/>
            <person name="Cogan J.Z."/>
            <person name="Kivenson V."/>
            <person name="Peng X."/>
            <person name="Tan Y."/>
            <person name="Valentine D.L."/>
            <person name="O'Malley M.A."/>
        </authorList>
    </citation>
    <scope>NUCLEOTIDE SEQUENCE [LARGE SCALE GENOMIC DNA]</scope>
    <source>
        <strain evidence="4 5">M.o.H.</strain>
    </source>
</reference>
<dbReference type="CDD" id="cd01750">
    <property type="entry name" value="GATase1_CobQ"/>
    <property type="match status" value="1"/>
</dbReference>
<gene>
    <name evidence="2" type="primary">gatD</name>
    <name evidence="4" type="ORF">ASJ80_07430</name>
</gene>
<comment type="similarity">
    <text evidence="2">Belongs to the CobB/CobQ family. GatD subfamily.</text>
</comment>
<dbReference type="PROSITE" id="PS51274">
    <property type="entry name" value="GATASE_COBBQ"/>
    <property type="match status" value="1"/>
</dbReference>
<dbReference type="GO" id="GO:0071555">
    <property type="term" value="P:cell wall organization"/>
    <property type="evidence" value="ECO:0007669"/>
    <property type="project" value="UniProtKB-KW"/>
</dbReference>
<dbReference type="EC" id="3.5.1.2" evidence="2"/>
<comment type="caution">
    <text evidence="4">The sequence shown here is derived from an EMBL/GenBank/DDBJ whole genome shotgun (WGS) entry which is preliminary data.</text>
</comment>
<keyword evidence="2" id="KW-0436">Ligase</keyword>
<dbReference type="GO" id="GO:0009236">
    <property type="term" value="P:cobalamin biosynthetic process"/>
    <property type="evidence" value="ECO:0007669"/>
    <property type="project" value="InterPro"/>
</dbReference>
<feature type="binding site" evidence="2">
    <location>
        <position position="128"/>
    </location>
    <ligand>
        <name>substrate</name>
    </ligand>
</feature>
<dbReference type="InterPro" id="IPR011698">
    <property type="entry name" value="GATase_3"/>
</dbReference>
<keyword evidence="1 2" id="KW-0315">Glutamine amidotransferase</keyword>
<organism evidence="4 5">
    <name type="scientific">Methanobacterium bryantii</name>
    <dbReference type="NCBI Taxonomy" id="2161"/>
    <lineage>
        <taxon>Archaea</taxon>
        <taxon>Methanobacteriati</taxon>
        <taxon>Methanobacteriota</taxon>
        <taxon>Methanomada group</taxon>
        <taxon>Methanobacteria</taxon>
        <taxon>Methanobacteriales</taxon>
        <taxon>Methanobacteriaceae</taxon>
        <taxon>Methanobacterium</taxon>
    </lineage>
</organism>
<evidence type="ECO:0000256" key="1">
    <source>
        <dbReference type="ARBA" id="ARBA00022962"/>
    </source>
</evidence>
<dbReference type="InterPro" id="IPR043702">
    <property type="entry name" value="Lipid_II_synth_GatD"/>
</dbReference>
<dbReference type="EC" id="6.3.5.13" evidence="2"/>
<protein>
    <recommendedName>
        <fullName evidence="2">Lipid II isoglutaminyl synthase (glutamine-hydrolyzing) subunit GatD</fullName>
        <ecNumber evidence="2">6.3.5.13</ecNumber>
    </recommendedName>
    <alternativeName>
        <fullName evidence="2">Lipid II isoglutaminyl synthase glutaminase subunit</fullName>
        <ecNumber evidence="2">3.5.1.2</ecNumber>
    </alternativeName>
</protein>
<keyword evidence="5" id="KW-1185">Reference proteome</keyword>
<name>A0A2A2H1D8_METBR</name>
<comment type="function">
    <text evidence="2">The lipid II isoglutaminyl synthase complex catalyzes the formation of alpha-D-isoglutamine in the cell wall lipid II stem peptide. The GatD subunit catalyzes the hydrolysis of glutamine to glutamate and ammonia. The resulting ammonia molecule is channeled to the active site of MurT.</text>
</comment>
<dbReference type="Pfam" id="PF07685">
    <property type="entry name" value="GATase_3"/>
    <property type="match status" value="1"/>
</dbReference>
<dbReference type="GO" id="GO:0140282">
    <property type="term" value="F:carbon-nitrogen ligase activity on lipid II"/>
    <property type="evidence" value="ECO:0007669"/>
    <property type="project" value="UniProtKB-UniRule"/>
</dbReference>
<dbReference type="HAMAP" id="MF_02213">
    <property type="entry name" value="Lipid_II_synth_GatD"/>
    <property type="match status" value="1"/>
</dbReference>
<evidence type="ECO:0000313" key="4">
    <source>
        <dbReference type="EMBL" id="PAV03093.1"/>
    </source>
</evidence>
<sequence>MELNIYHMYPDILNLYGDIGNVICLKRRCEWRGITPHIINFSLNDEKHDLSEGDIFFIGGGSDRGQSIVYSDFLKYKDSFKDIIEDYGVVLAICGGYQLLGEKYIDNEGKEVSGLDIFNYSTVSEEGRLIGNVIIENQLGLTPKTIVGFENHGGRTYSDYNPLGLVKSGYGNNGKDKKEGIVYKNCIGTYLHGPILPKNPHLADYLILKALQRKYEVERLQSLNDDFENLAHKKVIKLYCK</sequence>
<feature type="domain" description="CobB/CobQ-like glutamine amidotransferase" evidence="3">
    <location>
        <begin position="4"/>
        <end position="199"/>
    </location>
</feature>
<accession>A0A2A2H1D8</accession>
<dbReference type="GO" id="GO:0016740">
    <property type="term" value="F:transferase activity"/>
    <property type="evidence" value="ECO:0007669"/>
    <property type="project" value="UniProtKB-KW"/>
</dbReference>
<feature type="active site" evidence="2">
    <location>
        <position position="192"/>
    </location>
</feature>
<dbReference type="GO" id="GO:0008360">
    <property type="term" value="P:regulation of cell shape"/>
    <property type="evidence" value="ECO:0007669"/>
    <property type="project" value="UniProtKB-KW"/>
</dbReference>
<dbReference type="PANTHER" id="PTHR21343:SF9">
    <property type="entry name" value="LIPID II ISOGLUTAMINYL SYNTHASE (GLUTAMINE-HYDROLYZING) SUBUNIT GATD"/>
    <property type="match status" value="1"/>
</dbReference>
<dbReference type="RefSeq" id="WP_069583794.1">
    <property type="nucleotide sequence ID" value="NZ_LMVM01000040.1"/>
</dbReference>
<dbReference type="UniPathway" id="UPA00219"/>
<keyword evidence="2" id="KW-0961">Cell wall biogenesis/degradation</keyword>
<proteinExistence type="inferred from homology"/>
<keyword evidence="4" id="KW-0808">Transferase</keyword>
<dbReference type="SUPFAM" id="SSF52317">
    <property type="entry name" value="Class I glutamine amidotransferase-like"/>
    <property type="match status" value="1"/>
</dbReference>
<keyword evidence="2" id="KW-0133">Cell shape</keyword>
<evidence type="ECO:0000256" key="2">
    <source>
        <dbReference type="HAMAP-Rule" id="MF_02213"/>
    </source>
</evidence>
<comment type="pathway">
    <text evidence="2">Cell wall biogenesis; peptidoglycan biosynthesis.</text>
</comment>
<evidence type="ECO:0000259" key="3">
    <source>
        <dbReference type="Pfam" id="PF07685"/>
    </source>
</evidence>
<dbReference type="GO" id="GO:0004359">
    <property type="term" value="F:glutaminase activity"/>
    <property type="evidence" value="ECO:0007669"/>
    <property type="project" value="UniProtKB-UniRule"/>
</dbReference>
<comment type="catalytic activity">
    <reaction evidence="2">
        <text>L-glutamine + H2O = L-glutamate + NH4(+)</text>
        <dbReference type="Rhea" id="RHEA:15889"/>
        <dbReference type="ChEBI" id="CHEBI:15377"/>
        <dbReference type="ChEBI" id="CHEBI:28938"/>
        <dbReference type="ChEBI" id="CHEBI:29985"/>
        <dbReference type="ChEBI" id="CHEBI:58359"/>
        <dbReference type="EC" id="3.5.1.2"/>
    </reaction>
</comment>
<evidence type="ECO:0000313" key="5">
    <source>
        <dbReference type="Proteomes" id="UP000217784"/>
    </source>
</evidence>
<comment type="subunit">
    <text evidence="2">Forms a heterodimer with MurT.</text>
</comment>
<dbReference type="OrthoDB" id="67837at2157"/>
<feature type="active site" description="Nucleophile" evidence="2">
    <location>
        <position position="94"/>
    </location>
</feature>
<dbReference type="AlphaFoldDB" id="A0A2A2H1D8"/>
<dbReference type="EMBL" id="LMVM01000040">
    <property type="protein sequence ID" value="PAV03093.1"/>
    <property type="molecule type" value="Genomic_DNA"/>
</dbReference>
<dbReference type="Gene3D" id="3.40.50.880">
    <property type="match status" value="1"/>
</dbReference>
<keyword evidence="2" id="KW-0573">Peptidoglycan synthesis</keyword>
<dbReference type="Proteomes" id="UP000217784">
    <property type="component" value="Unassembled WGS sequence"/>
</dbReference>
<keyword evidence="2" id="KW-0378">Hydrolase</keyword>
<dbReference type="InterPro" id="IPR029062">
    <property type="entry name" value="Class_I_gatase-like"/>
</dbReference>
<dbReference type="InterPro" id="IPR033949">
    <property type="entry name" value="CobQ_GATase1"/>
</dbReference>
<dbReference type="PANTHER" id="PTHR21343">
    <property type="entry name" value="DETHIOBIOTIN SYNTHETASE"/>
    <property type="match status" value="1"/>
</dbReference>
<comment type="catalytic activity">
    <reaction evidence="2">
        <text>beta-D-GlcNAc-(1-&gt;4)-Mur2Ac(oyl-L-Ala-gamma-D-Glu-L-Lys-D-Ala-D-Ala)-di-trans,octa-cis-undecaprenyl diphosphate + L-glutamine + ATP + H2O = beta-D-GlcNAc-(1-&gt;4)-Mur2Ac(oyl-L-Ala-D-isoglutaminyl-L-Lys-D-Ala-D-Ala)-di-trans,octa-cis-undecaprenyl diphosphate + L-glutamate + ADP + phosphate + H(+)</text>
        <dbReference type="Rhea" id="RHEA:57928"/>
        <dbReference type="ChEBI" id="CHEBI:15377"/>
        <dbReference type="ChEBI" id="CHEBI:15378"/>
        <dbReference type="ChEBI" id="CHEBI:29985"/>
        <dbReference type="ChEBI" id="CHEBI:30616"/>
        <dbReference type="ChEBI" id="CHEBI:43474"/>
        <dbReference type="ChEBI" id="CHEBI:58359"/>
        <dbReference type="ChEBI" id="CHEBI:60033"/>
        <dbReference type="ChEBI" id="CHEBI:62233"/>
        <dbReference type="ChEBI" id="CHEBI:456216"/>
        <dbReference type="EC" id="6.3.5.13"/>
    </reaction>
</comment>